<gene>
    <name evidence="1" type="ORF">ERS852429_03028</name>
</gene>
<dbReference type="EMBL" id="CYXP01000007">
    <property type="protein sequence ID" value="CUN26277.1"/>
    <property type="molecule type" value="Genomic_DNA"/>
</dbReference>
<evidence type="ECO:0000313" key="2">
    <source>
        <dbReference type="Proteomes" id="UP000095591"/>
    </source>
</evidence>
<reference evidence="1 2" key="1">
    <citation type="submission" date="2015-09" db="EMBL/GenBank/DDBJ databases">
        <authorList>
            <consortium name="Pathogen Informatics"/>
        </authorList>
    </citation>
    <scope>NUCLEOTIDE SEQUENCE [LARGE SCALE GENOMIC DNA]</scope>
    <source>
        <strain evidence="1 2">2789STDY5608872</strain>
    </source>
</reference>
<dbReference type="RefSeq" id="WP_057319747.1">
    <property type="nucleotide sequence ID" value="NZ_CYXP01000007.1"/>
</dbReference>
<organism evidence="1 2">
    <name type="scientific">Parabacteroides distasonis</name>
    <dbReference type="NCBI Taxonomy" id="823"/>
    <lineage>
        <taxon>Bacteria</taxon>
        <taxon>Pseudomonadati</taxon>
        <taxon>Bacteroidota</taxon>
        <taxon>Bacteroidia</taxon>
        <taxon>Bacteroidales</taxon>
        <taxon>Tannerellaceae</taxon>
        <taxon>Parabacteroides</taxon>
    </lineage>
</organism>
<sequence length="140" mass="16082">MKDQELHNKLISIPIGSTVTVGKDTLLVITQNLDSKQWQECEKCYFQERCQGCGGKEQEWFCDSYCRPDKENVIFLKIKHEMENQSEKKNLVEGFGGYGWGTYPNTDIERGIDVLLQMINNGGSHSDKIHLIKTTKLLRV</sequence>
<dbReference type="Proteomes" id="UP000095591">
    <property type="component" value="Unassembled WGS sequence"/>
</dbReference>
<accession>A0A173VJJ3</accession>
<proteinExistence type="predicted"/>
<evidence type="ECO:0000313" key="1">
    <source>
        <dbReference type="EMBL" id="CUN26277.1"/>
    </source>
</evidence>
<name>A0A173VJJ3_PARDI</name>
<protein>
    <submittedName>
        <fullName evidence="1">Uncharacterized protein</fullName>
    </submittedName>
</protein>
<dbReference type="AlphaFoldDB" id="A0A173VJJ3"/>